<dbReference type="EMBL" id="QOZG01000004">
    <property type="protein sequence ID" value="RCS23911.1"/>
    <property type="molecule type" value="Genomic_DNA"/>
</dbReference>
<keyword evidence="3" id="KW-0029">Amino-acid transport</keyword>
<dbReference type="Proteomes" id="UP000253420">
    <property type="component" value="Unassembled WGS sequence"/>
</dbReference>
<evidence type="ECO:0000256" key="3">
    <source>
        <dbReference type="ARBA" id="ARBA00022970"/>
    </source>
</evidence>
<accession>A0A368K3T9</accession>
<dbReference type="Gene3D" id="3.40.50.2300">
    <property type="match status" value="2"/>
</dbReference>
<sequence>MKLLAIASAALLAATVISAQSAEISDGKVKIGILNDQSGVYADFGGKWSYEAAKMAAEDFGGKVLDAPIEIITADHQNKADIASNIARQWYDTEQVDSIMELTTSSVALAVQGLSKEKKKITIATGPATTELTGKQCSPYGFHWAYDTHALAVGTGGALVEQGGDSWFFLTADYAFGYSLEEQTSKFVTSKGGKVLGSVRHPLATTDYSSFLLQAQSSGAKVIGLANAGLDTANAIKQASEFGIVAGGQRLAALLFTLSEVHGLGLEAAQGLTLTEGFYWDRDDQSRAFGRKFFERTGRMPNMIHTGTYSAVTQYLKAIQAAGTDESEAVAKKLHEMPVEDVFARGGKVLANGRMVYDMYLMEVKKPDESKEPWDYYKVLATIPGDQAYLTAQESGCPLVSQ</sequence>
<proteinExistence type="inferred from homology"/>
<dbReference type="PANTHER" id="PTHR30483:SF6">
    <property type="entry name" value="PERIPLASMIC BINDING PROTEIN OF ABC TRANSPORTER FOR NATURAL AMINO ACIDS"/>
    <property type="match status" value="1"/>
</dbReference>
<feature type="domain" description="Leucine-binding protein" evidence="5">
    <location>
        <begin position="28"/>
        <end position="365"/>
    </location>
</feature>
<evidence type="ECO:0000313" key="6">
    <source>
        <dbReference type="EMBL" id="RCS23911.1"/>
    </source>
</evidence>
<reference evidence="6 7" key="1">
    <citation type="submission" date="2018-07" db="EMBL/GenBank/DDBJ databases">
        <title>The draft genome of Phyllobacterium salinisoli.</title>
        <authorList>
            <person name="Liu L."/>
            <person name="Li L."/>
            <person name="Zhang X."/>
            <person name="Liang L."/>
        </authorList>
    </citation>
    <scope>NUCLEOTIDE SEQUENCE [LARGE SCALE GENOMIC DNA]</scope>
    <source>
        <strain evidence="6 7">LLAN61</strain>
    </source>
</reference>
<keyword evidence="3" id="KW-0813">Transport</keyword>
<dbReference type="GO" id="GO:0006865">
    <property type="term" value="P:amino acid transport"/>
    <property type="evidence" value="ECO:0007669"/>
    <property type="project" value="UniProtKB-KW"/>
</dbReference>
<feature type="signal peptide" evidence="4">
    <location>
        <begin position="1"/>
        <end position="21"/>
    </location>
</feature>
<dbReference type="InterPro" id="IPR028082">
    <property type="entry name" value="Peripla_BP_I"/>
</dbReference>
<dbReference type="InterPro" id="IPR028081">
    <property type="entry name" value="Leu-bd"/>
</dbReference>
<protein>
    <submittedName>
        <fullName evidence="6">ABC transporter permease</fullName>
    </submittedName>
</protein>
<comment type="caution">
    <text evidence="6">The sequence shown here is derived from an EMBL/GenBank/DDBJ whole genome shotgun (WGS) entry which is preliminary data.</text>
</comment>
<dbReference type="RefSeq" id="WP_114440549.1">
    <property type="nucleotide sequence ID" value="NZ_QOZG01000004.1"/>
</dbReference>
<organism evidence="6 7">
    <name type="scientific">Phyllobacterium salinisoli</name>
    <dbReference type="NCBI Taxonomy" id="1899321"/>
    <lineage>
        <taxon>Bacteria</taxon>
        <taxon>Pseudomonadati</taxon>
        <taxon>Pseudomonadota</taxon>
        <taxon>Alphaproteobacteria</taxon>
        <taxon>Hyphomicrobiales</taxon>
        <taxon>Phyllobacteriaceae</taxon>
        <taxon>Phyllobacterium</taxon>
    </lineage>
</organism>
<dbReference type="PANTHER" id="PTHR30483">
    <property type="entry name" value="LEUCINE-SPECIFIC-BINDING PROTEIN"/>
    <property type="match status" value="1"/>
</dbReference>
<dbReference type="SUPFAM" id="SSF53822">
    <property type="entry name" value="Periplasmic binding protein-like I"/>
    <property type="match status" value="1"/>
</dbReference>
<name>A0A368K3T9_9HYPH</name>
<dbReference type="Pfam" id="PF13458">
    <property type="entry name" value="Peripla_BP_6"/>
    <property type="match status" value="1"/>
</dbReference>
<keyword evidence="2 4" id="KW-0732">Signal</keyword>
<evidence type="ECO:0000256" key="4">
    <source>
        <dbReference type="SAM" id="SignalP"/>
    </source>
</evidence>
<evidence type="ECO:0000256" key="2">
    <source>
        <dbReference type="ARBA" id="ARBA00022729"/>
    </source>
</evidence>
<dbReference type="OrthoDB" id="5794591at2"/>
<feature type="chain" id="PRO_5016909811" evidence="4">
    <location>
        <begin position="22"/>
        <end position="402"/>
    </location>
</feature>
<evidence type="ECO:0000256" key="1">
    <source>
        <dbReference type="ARBA" id="ARBA00010062"/>
    </source>
</evidence>
<evidence type="ECO:0000259" key="5">
    <source>
        <dbReference type="Pfam" id="PF13458"/>
    </source>
</evidence>
<gene>
    <name evidence="6" type="ORF">DUT91_11650</name>
</gene>
<dbReference type="AlphaFoldDB" id="A0A368K3T9"/>
<dbReference type="InterPro" id="IPR051010">
    <property type="entry name" value="BCAA_transport"/>
</dbReference>
<keyword evidence="7" id="KW-1185">Reference proteome</keyword>
<comment type="similarity">
    <text evidence="1">Belongs to the leucine-binding protein family.</text>
</comment>
<evidence type="ECO:0000313" key="7">
    <source>
        <dbReference type="Proteomes" id="UP000253420"/>
    </source>
</evidence>
<dbReference type="CDD" id="cd06327">
    <property type="entry name" value="PBP1_SBP-like"/>
    <property type="match status" value="1"/>
</dbReference>